<organism evidence="1">
    <name type="scientific">marine sediment metagenome</name>
    <dbReference type="NCBI Taxonomy" id="412755"/>
    <lineage>
        <taxon>unclassified sequences</taxon>
        <taxon>metagenomes</taxon>
        <taxon>ecological metagenomes</taxon>
    </lineage>
</organism>
<reference evidence="1" key="1">
    <citation type="journal article" date="2015" name="Nature">
        <title>Complex archaea that bridge the gap between prokaryotes and eukaryotes.</title>
        <authorList>
            <person name="Spang A."/>
            <person name="Saw J.H."/>
            <person name="Jorgensen S.L."/>
            <person name="Zaremba-Niedzwiedzka K."/>
            <person name="Martijn J."/>
            <person name="Lind A.E."/>
            <person name="van Eijk R."/>
            <person name="Schleper C."/>
            <person name="Guy L."/>
            <person name="Ettema T.J."/>
        </authorList>
    </citation>
    <scope>NUCLEOTIDE SEQUENCE</scope>
</reference>
<name>A0A0F9XI35_9ZZZZ</name>
<accession>A0A0F9XI35</accession>
<comment type="caution">
    <text evidence="1">The sequence shown here is derived from an EMBL/GenBank/DDBJ whole genome shotgun (WGS) entry which is preliminary data.</text>
</comment>
<dbReference type="EMBL" id="LAZR01000049">
    <property type="protein sequence ID" value="KKN98821.1"/>
    <property type="molecule type" value="Genomic_DNA"/>
</dbReference>
<gene>
    <name evidence="1" type="ORF">LCGC14_0140620</name>
</gene>
<protein>
    <submittedName>
        <fullName evidence="1">Uncharacterized protein</fullName>
    </submittedName>
</protein>
<dbReference type="AlphaFoldDB" id="A0A0F9XI35"/>
<evidence type="ECO:0000313" key="1">
    <source>
        <dbReference type="EMBL" id="KKN98821.1"/>
    </source>
</evidence>
<sequence>MKAEPGDRIGITNPKLVGWYGNTYTVIPPKMLFLRDDGKWLEHVFVSHRYGWTMIRHEDYMVLSRPQDRSVYLYITPEMYRDMYRWANDEKVKQVADTVGQVSDQGICPDCNGRGKITMLNFDVDCDCVKNGARQSIEKLDRVLKKGFEGTVCKNCSYEFCECDGTCDEGDGQSCISCEVWTCGGCLIDGMCGNCFSKLQGDVN</sequence>
<proteinExistence type="predicted"/>